<dbReference type="InterPro" id="IPR007278">
    <property type="entry name" value="DUF397"/>
</dbReference>
<dbReference type="Proteomes" id="UP001500427">
    <property type="component" value="Unassembled WGS sequence"/>
</dbReference>
<gene>
    <name evidence="3" type="ORF">GCM10023258_34190</name>
</gene>
<evidence type="ECO:0000256" key="1">
    <source>
        <dbReference type="SAM" id="MobiDB-lite"/>
    </source>
</evidence>
<organism evidence="3 4">
    <name type="scientific">Terrabacter aeriphilus</name>
    <dbReference type="NCBI Taxonomy" id="515662"/>
    <lineage>
        <taxon>Bacteria</taxon>
        <taxon>Bacillati</taxon>
        <taxon>Actinomycetota</taxon>
        <taxon>Actinomycetes</taxon>
        <taxon>Micrococcales</taxon>
        <taxon>Intrasporangiaceae</taxon>
        <taxon>Terrabacter</taxon>
    </lineage>
</organism>
<evidence type="ECO:0000313" key="3">
    <source>
        <dbReference type="EMBL" id="GAA5033923.1"/>
    </source>
</evidence>
<dbReference type="Pfam" id="PF04149">
    <property type="entry name" value="DUF397"/>
    <property type="match status" value="1"/>
</dbReference>
<reference evidence="4" key="1">
    <citation type="journal article" date="2019" name="Int. J. Syst. Evol. Microbiol.">
        <title>The Global Catalogue of Microorganisms (GCM) 10K type strain sequencing project: providing services to taxonomists for standard genome sequencing and annotation.</title>
        <authorList>
            <consortium name="The Broad Institute Genomics Platform"/>
            <consortium name="The Broad Institute Genome Sequencing Center for Infectious Disease"/>
            <person name="Wu L."/>
            <person name="Ma J."/>
        </authorList>
    </citation>
    <scope>NUCLEOTIDE SEQUENCE [LARGE SCALE GENOMIC DNA]</scope>
    <source>
        <strain evidence="4">JCM 17687</strain>
    </source>
</reference>
<sequence length="86" mass="9197">MTVDPQPLDSGQSRLASAGDSRPTWRKSSYSGANGDCVEIAMTPEGVGVRDSEDPSGPVLSFTHRQWECFLAGVRAGEFDPPSNAR</sequence>
<dbReference type="EMBL" id="BAABIW010000024">
    <property type="protein sequence ID" value="GAA5033923.1"/>
    <property type="molecule type" value="Genomic_DNA"/>
</dbReference>
<dbReference type="RefSeq" id="WP_345508726.1">
    <property type="nucleotide sequence ID" value="NZ_BAABIW010000024.1"/>
</dbReference>
<protein>
    <recommendedName>
        <fullName evidence="2">DUF397 domain-containing protein</fullName>
    </recommendedName>
</protein>
<keyword evidence="4" id="KW-1185">Reference proteome</keyword>
<evidence type="ECO:0000313" key="4">
    <source>
        <dbReference type="Proteomes" id="UP001500427"/>
    </source>
</evidence>
<feature type="domain" description="DUF397" evidence="2">
    <location>
        <begin position="24"/>
        <end position="75"/>
    </location>
</feature>
<evidence type="ECO:0000259" key="2">
    <source>
        <dbReference type="Pfam" id="PF04149"/>
    </source>
</evidence>
<accession>A0ABP9JJV0</accession>
<proteinExistence type="predicted"/>
<comment type="caution">
    <text evidence="3">The sequence shown here is derived from an EMBL/GenBank/DDBJ whole genome shotgun (WGS) entry which is preliminary data.</text>
</comment>
<feature type="region of interest" description="Disordered" evidence="1">
    <location>
        <begin position="1"/>
        <end position="36"/>
    </location>
</feature>
<name>A0ABP9JJV0_9MICO</name>